<dbReference type="PANTHER" id="PTHR42679:SF2">
    <property type="entry name" value="S-METHYL-5'-THIOADENOSINE PHOSPHORYLASE"/>
    <property type="match status" value="1"/>
</dbReference>
<dbReference type="Gene3D" id="3.40.50.1580">
    <property type="entry name" value="Nucleoside phosphorylase domain"/>
    <property type="match status" value="1"/>
</dbReference>
<comment type="function">
    <text evidence="3">Purine nucleoside phosphorylase which is highly specific for 6-oxopurine nucleosides. Cleaves guanosine or inosine to respective bases and sugar-1-phosphate molecules. Involved in purine salvage.</text>
</comment>
<organism evidence="5 6">
    <name type="scientific">Halomonas salifodinae</name>
    <dbReference type="NCBI Taxonomy" id="438745"/>
    <lineage>
        <taxon>Bacteria</taxon>
        <taxon>Pseudomonadati</taxon>
        <taxon>Pseudomonadota</taxon>
        <taxon>Gammaproteobacteria</taxon>
        <taxon>Oceanospirillales</taxon>
        <taxon>Halomonadaceae</taxon>
        <taxon>Halomonas</taxon>
    </lineage>
</organism>
<keyword evidence="1 3" id="KW-0328">Glycosyltransferase</keyword>
<sequence length="251" mass="26326">MLAIIGGTGLSDIPGLEILRRHSCETPLGSASAPVLQGRLQDREMLFLARHGQPRRLPPHRINYRANLWALHQAGASRVLGINAVGGIDPALYAGDLVVPDQLIDYTHGREGTFFDGRFKPLAHIDFTHPYDAALRQALLAAGAVAGESPVAGGVYACTQGPRLETAAEIARLARDGATLVGMTGMPEAALARELALPYASLALVVNAAAGVGEGEIALAQVEAALEAAIARARGVIEALLLADTDEVPRR</sequence>
<comment type="caution">
    <text evidence="5">The sequence shown here is derived from an EMBL/GenBank/DDBJ whole genome shotgun (WGS) entry which is preliminary data.</text>
</comment>
<feature type="site" description="Important for substrate specificity" evidence="3">
    <location>
        <position position="165"/>
    </location>
</feature>
<evidence type="ECO:0000313" key="5">
    <source>
        <dbReference type="EMBL" id="MFC7089850.1"/>
    </source>
</evidence>
<keyword evidence="6" id="KW-1185">Reference proteome</keyword>
<dbReference type="InterPro" id="IPR035994">
    <property type="entry name" value="Nucleoside_phosphorylase_sf"/>
</dbReference>
<dbReference type="SUPFAM" id="SSF53167">
    <property type="entry name" value="Purine and uridine phosphorylases"/>
    <property type="match status" value="1"/>
</dbReference>
<dbReference type="HAMAP" id="MF_01963">
    <property type="entry name" value="MTAP"/>
    <property type="match status" value="1"/>
</dbReference>
<feature type="binding site" evidence="3">
    <location>
        <position position="8"/>
    </location>
    <ligand>
        <name>phosphate</name>
        <dbReference type="ChEBI" id="CHEBI:43474"/>
    </ligand>
</feature>
<protein>
    <recommendedName>
        <fullName evidence="3">Probable 6-oxopurine nucleoside phosphorylase</fullName>
        <ecNumber evidence="3">2.4.2.1</ecNumber>
    </recommendedName>
    <alternativeName>
        <fullName evidence="3">Purine nucleoside phosphorylase</fullName>
        <shortName evidence="3">PNP</shortName>
    </alternativeName>
</protein>
<comment type="caution">
    <text evidence="3">Lacks conserved residue(s) required for the propagation of feature annotation.</text>
</comment>
<proteinExistence type="inferred from homology"/>
<dbReference type="RefSeq" id="WP_346062277.1">
    <property type="nucleotide sequence ID" value="NZ_BAAADR010000010.1"/>
</dbReference>
<dbReference type="NCBIfam" id="NF006599">
    <property type="entry name" value="PRK09136.1"/>
    <property type="match status" value="1"/>
</dbReference>
<evidence type="ECO:0000256" key="1">
    <source>
        <dbReference type="ARBA" id="ARBA00022676"/>
    </source>
</evidence>
<comment type="subunit">
    <text evidence="3">Homohexamer. Dimer of a homotrimer.</text>
</comment>
<comment type="catalytic activity">
    <reaction evidence="3">
        <text>a purine D-ribonucleoside + phosphate = a purine nucleobase + alpha-D-ribose 1-phosphate</text>
        <dbReference type="Rhea" id="RHEA:19805"/>
        <dbReference type="ChEBI" id="CHEBI:26386"/>
        <dbReference type="ChEBI" id="CHEBI:43474"/>
        <dbReference type="ChEBI" id="CHEBI:57720"/>
        <dbReference type="ChEBI" id="CHEBI:142355"/>
        <dbReference type="EC" id="2.4.2.1"/>
    </reaction>
</comment>
<evidence type="ECO:0000259" key="4">
    <source>
        <dbReference type="Pfam" id="PF01048"/>
    </source>
</evidence>
<gene>
    <name evidence="5" type="ORF">ACFQH5_09865</name>
</gene>
<evidence type="ECO:0000313" key="6">
    <source>
        <dbReference type="Proteomes" id="UP001596411"/>
    </source>
</evidence>
<feature type="domain" description="Nucleoside phosphorylase" evidence="4">
    <location>
        <begin position="2"/>
        <end position="241"/>
    </location>
</feature>
<feature type="binding site" evidence="3">
    <location>
        <position position="183"/>
    </location>
    <ligand>
        <name>substrate</name>
    </ligand>
</feature>
<dbReference type="InterPro" id="IPR010044">
    <property type="entry name" value="MTAP"/>
</dbReference>
<dbReference type="EC" id="2.4.2.1" evidence="3"/>
<dbReference type="GO" id="GO:0016757">
    <property type="term" value="F:glycosyltransferase activity"/>
    <property type="evidence" value="ECO:0007669"/>
    <property type="project" value="UniProtKB-KW"/>
</dbReference>
<accession>A0ABW2EXD7</accession>
<name>A0ABW2EXD7_9GAMM</name>
<evidence type="ECO:0000256" key="2">
    <source>
        <dbReference type="ARBA" id="ARBA00022679"/>
    </source>
</evidence>
<dbReference type="EMBL" id="JBHSZP010000016">
    <property type="protein sequence ID" value="MFC7089850.1"/>
    <property type="molecule type" value="Genomic_DNA"/>
</dbReference>
<feature type="site" description="Important for substrate specificity" evidence="3">
    <location>
        <position position="219"/>
    </location>
</feature>
<comment type="miscellaneous">
    <text evidence="3">Although this enzyme belongs to the family of MTA phosphorylases based on sequence homology, it has been shown that conserved amino acid substitutions in the substrate binding pocket convert the substrate specificity of this enzyme from 6-aminopurines to 6-oxopurines.</text>
</comment>
<dbReference type="CDD" id="cd09010">
    <property type="entry name" value="MTAP_SsMTAPII_like_MTIP"/>
    <property type="match status" value="1"/>
</dbReference>
<evidence type="ECO:0000256" key="3">
    <source>
        <dbReference type="HAMAP-Rule" id="MF_01963"/>
    </source>
</evidence>
<dbReference type="InterPro" id="IPR000845">
    <property type="entry name" value="Nucleoside_phosphorylase_d"/>
</dbReference>
<feature type="binding site" evidence="3">
    <location>
        <position position="184"/>
    </location>
    <ligand>
        <name>phosphate</name>
        <dbReference type="ChEBI" id="CHEBI:43474"/>
    </ligand>
</feature>
<comment type="similarity">
    <text evidence="3">Belongs to the PNP/MTAP phosphorylase family. MTAP subfamily.</text>
</comment>
<reference evidence="6" key="1">
    <citation type="journal article" date="2019" name="Int. J. Syst. Evol. Microbiol.">
        <title>The Global Catalogue of Microorganisms (GCM) 10K type strain sequencing project: providing services to taxonomists for standard genome sequencing and annotation.</title>
        <authorList>
            <consortium name="The Broad Institute Genomics Platform"/>
            <consortium name="The Broad Institute Genome Sequencing Center for Infectious Disease"/>
            <person name="Wu L."/>
            <person name="Ma J."/>
        </authorList>
    </citation>
    <scope>NUCLEOTIDE SEQUENCE [LARGE SCALE GENOMIC DNA]</scope>
    <source>
        <strain evidence="6">CGMCC 1.13666</strain>
    </source>
</reference>
<feature type="binding site" evidence="3">
    <location>
        <begin position="50"/>
        <end position="51"/>
    </location>
    <ligand>
        <name>phosphate</name>
        <dbReference type="ChEBI" id="CHEBI:43474"/>
    </ligand>
</feature>
<dbReference type="PANTHER" id="PTHR42679">
    <property type="entry name" value="S-METHYL-5'-THIOADENOSINE PHOSPHORYLASE"/>
    <property type="match status" value="1"/>
</dbReference>
<comment type="pathway">
    <text evidence="3">Purine metabolism; purine nucleoside salvage.</text>
</comment>
<keyword evidence="2 3" id="KW-0808">Transferase</keyword>
<dbReference type="Pfam" id="PF01048">
    <property type="entry name" value="PNP_UDP_1"/>
    <property type="match status" value="1"/>
</dbReference>
<dbReference type="Proteomes" id="UP001596411">
    <property type="component" value="Unassembled WGS sequence"/>
</dbReference>
<feature type="binding site" evidence="3">
    <location>
        <begin position="207"/>
        <end position="209"/>
    </location>
    <ligand>
        <name>substrate</name>
    </ligand>
</feature>
<keyword evidence="3" id="KW-0660">Purine salvage</keyword>